<accession>A0A0E9WIV9</accession>
<name>A0A0E9WIV9_ANGAN</name>
<organism evidence="1">
    <name type="scientific">Anguilla anguilla</name>
    <name type="common">European freshwater eel</name>
    <name type="synonym">Muraena anguilla</name>
    <dbReference type="NCBI Taxonomy" id="7936"/>
    <lineage>
        <taxon>Eukaryota</taxon>
        <taxon>Metazoa</taxon>
        <taxon>Chordata</taxon>
        <taxon>Craniata</taxon>
        <taxon>Vertebrata</taxon>
        <taxon>Euteleostomi</taxon>
        <taxon>Actinopterygii</taxon>
        <taxon>Neopterygii</taxon>
        <taxon>Teleostei</taxon>
        <taxon>Anguilliformes</taxon>
        <taxon>Anguillidae</taxon>
        <taxon>Anguilla</taxon>
    </lineage>
</organism>
<protein>
    <submittedName>
        <fullName evidence="1">Uncharacterized protein</fullName>
    </submittedName>
</protein>
<reference evidence="1" key="1">
    <citation type="submission" date="2014-11" db="EMBL/GenBank/DDBJ databases">
        <authorList>
            <person name="Amaro Gonzalez C."/>
        </authorList>
    </citation>
    <scope>NUCLEOTIDE SEQUENCE</scope>
</reference>
<evidence type="ECO:0000313" key="1">
    <source>
        <dbReference type="EMBL" id="JAH90277.1"/>
    </source>
</evidence>
<dbReference type="EMBL" id="GBXM01018300">
    <property type="protein sequence ID" value="JAH90277.1"/>
    <property type="molecule type" value="Transcribed_RNA"/>
</dbReference>
<proteinExistence type="predicted"/>
<sequence length="37" mass="3997">MLLASTGLITAEAPRPPLLIKITSHNQKQNCILANQP</sequence>
<dbReference type="AlphaFoldDB" id="A0A0E9WIV9"/>
<reference evidence="1" key="2">
    <citation type="journal article" date="2015" name="Fish Shellfish Immunol.">
        <title>Early steps in the European eel (Anguilla anguilla)-Vibrio vulnificus interaction in the gills: Role of the RtxA13 toxin.</title>
        <authorList>
            <person name="Callol A."/>
            <person name="Pajuelo D."/>
            <person name="Ebbesson L."/>
            <person name="Teles M."/>
            <person name="MacKenzie S."/>
            <person name="Amaro C."/>
        </authorList>
    </citation>
    <scope>NUCLEOTIDE SEQUENCE</scope>
</reference>